<dbReference type="InterPro" id="IPR035901">
    <property type="entry name" value="GIY-YIG_endonuc_sf"/>
</dbReference>
<proteinExistence type="inferred from homology"/>
<dbReference type="InterPro" id="IPR000305">
    <property type="entry name" value="GIY-YIG_endonuc"/>
</dbReference>
<dbReference type="Pfam" id="PF01541">
    <property type="entry name" value="GIY-YIG"/>
    <property type="match status" value="1"/>
</dbReference>
<dbReference type="EMBL" id="MHLC01000011">
    <property type="protein sequence ID" value="OGZ01435.1"/>
    <property type="molecule type" value="Genomic_DNA"/>
</dbReference>
<evidence type="ECO:0000313" key="3">
    <source>
        <dbReference type="EMBL" id="OGZ01435.1"/>
    </source>
</evidence>
<dbReference type="PROSITE" id="PS50164">
    <property type="entry name" value="GIY_YIG"/>
    <property type="match status" value="1"/>
</dbReference>
<name>A0A1G2CJ77_9BACT</name>
<dbReference type="Proteomes" id="UP000178495">
    <property type="component" value="Unassembled WGS sequence"/>
</dbReference>
<evidence type="ECO:0000313" key="4">
    <source>
        <dbReference type="Proteomes" id="UP000178495"/>
    </source>
</evidence>
<dbReference type="Gene3D" id="3.40.1440.10">
    <property type="entry name" value="GIY-YIG endonuclease"/>
    <property type="match status" value="1"/>
</dbReference>
<dbReference type="PANTHER" id="PTHR34477:SF5">
    <property type="entry name" value="BSL5627 PROTEIN"/>
    <property type="match status" value="1"/>
</dbReference>
<evidence type="ECO:0000256" key="1">
    <source>
        <dbReference type="ARBA" id="ARBA00007435"/>
    </source>
</evidence>
<dbReference type="CDD" id="cd10449">
    <property type="entry name" value="GIY-YIG_SLX1_like"/>
    <property type="match status" value="1"/>
</dbReference>
<dbReference type="SUPFAM" id="SSF82771">
    <property type="entry name" value="GIY-YIG endonuclease"/>
    <property type="match status" value="1"/>
</dbReference>
<sequence length="86" mass="10134">MYCVYVLKSEKDGKLYIGITSDLKRRLAEHNAGANQSTKHRGQFQLIYCEVYRSKKDALTRERKLKQFKNAYAELRKRIQNSFESA</sequence>
<dbReference type="InterPro" id="IPR050190">
    <property type="entry name" value="UPF0213_domain"/>
</dbReference>
<dbReference type="AlphaFoldDB" id="A0A1G2CJ77"/>
<comment type="similarity">
    <text evidence="1">Belongs to the UPF0213 family.</text>
</comment>
<gene>
    <name evidence="3" type="ORF">A3A43_02840</name>
</gene>
<organism evidence="3 4">
    <name type="scientific">Candidatus Liptonbacteria bacterium RIFCSPLOWO2_01_FULL_56_20</name>
    <dbReference type="NCBI Taxonomy" id="1798652"/>
    <lineage>
        <taxon>Bacteria</taxon>
        <taxon>Candidatus Liptoniibacteriota</taxon>
    </lineage>
</organism>
<feature type="domain" description="GIY-YIG" evidence="2">
    <location>
        <begin position="1"/>
        <end position="75"/>
    </location>
</feature>
<dbReference type="PANTHER" id="PTHR34477">
    <property type="entry name" value="UPF0213 PROTEIN YHBQ"/>
    <property type="match status" value="1"/>
</dbReference>
<evidence type="ECO:0000259" key="2">
    <source>
        <dbReference type="PROSITE" id="PS50164"/>
    </source>
</evidence>
<comment type="caution">
    <text evidence="3">The sequence shown here is derived from an EMBL/GenBank/DDBJ whole genome shotgun (WGS) entry which is preliminary data.</text>
</comment>
<protein>
    <recommendedName>
        <fullName evidence="2">GIY-YIG domain-containing protein</fullName>
    </recommendedName>
</protein>
<reference evidence="3 4" key="1">
    <citation type="journal article" date="2016" name="Nat. Commun.">
        <title>Thousands of microbial genomes shed light on interconnected biogeochemical processes in an aquifer system.</title>
        <authorList>
            <person name="Anantharaman K."/>
            <person name="Brown C.T."/>
            <person name="Hug L.A."/>
            <person name="Sharon I."/>
            <person name="Castelle C.J."/>
            <person name="Probst A.J."/>
            <person name="Thomas B.C."/>
            <person name="Singh A."/>
            <person name="Wilkins M.J."/>
            <person name="Karaoz U."/>
            <person name="Brodie E.L."/>
            <person name="Williams K.H."/>
            <person name="Hubbard S.S."/>
            <person name="Banfield J.F."/>
        </authorList>
    </citation>
    <scope>NUCLEOTIDE SEQUENCE [LARGE SCALE GENOMIC DNA]</scope>
</reference>
<accession>A0A1G2CJ77</accession>